<dbReference type="InterPro" id="IPR036020">
    <property type="entry name" value="WW_dom_sf"/>
</dbReference>
<keyword evidence="4" id="KW-1185">Reference proteome</keyword>
<dbReference type="Proteomes" id="UP000662637">
    <property type="component" value="Unassembled WGS sequence"/>
</dbReference>
<sequence>MADEIDWLDLPGRWTYGVDRGGRIFFINDEEKSTSWVHPGTEAPIQSGHSSGPGLPKGWEMDSTKEGAVYFINHCQGHLELTWSFLQLLCGSSCLWPWCCKSIFGGRGPDEERAQEPLVKRADRAILTLPCHYSTTVGLVDFFLNPKDLARCHLFLTNKNSLLGPRVLSGSLLKHPL</sequence>
<dbReference type="Gene3D" id="2.20.70.10">
    <property type="match status" value="2"/>
</dbReference>
<gene>
    <name evidence="2" type="ORF">GHT09_017105</name>
    <name evidence="3" type="ORF">MONAX_5E017361</name>
</gene>
<evidence type="ECO:0000313" key="3">
    <source>
        <dbReference type="EMBL" id="VTJ77508.1"/>
    </source>
</evidence>
<name>A0A5E4C6P0_MARMO</name>
<accession>A0A5E4C6P0</accession>
<proteinExistence type="predicted"/>
<organism evidence="3 4">
    <name type="scientific">Marmota monax</name>
    <name type="common">Woodchuck</name>
    <dbReference type="NCBI Taxonomy" id="9995"/>
    <lineage>
        <taxon>Eukaryota</taxon>
        <taxon>Metazoa</taxon>
        <taxon>Chordata</taxon>
        <taxon>Craniata</taxon>
        <taxon>Vertebrata</taxon>
        <taxon>Euteleostomi</taxon>
        <taxon>Mammalia</taxon>
        <taxon>Eutheria</taxon>
        <taxon>Euarchontoglires</taxon>
        <taxon>Glires</taxon>
        <taxon>Rodentia</taxon>
        <taxon>Sciuromorpha</taxon>
        <taxon>Sciuridae</taxon>
        <taxon>Xerinae</taxon>
        <taxon>Marmotini</taxon>
        <taxon>Marmota</taxon>
    </lineage>
</organism>
<evidence type="ECO:0000313" key="4">
    <source>
        <dbReference type="Proteomes" id="UP000335636"/>
    </source>
</evidence>
<dbReference type="EMBL" id="CABDUW010000977">
    <property type="protein sequence ID" value="VTJ77508.1"/>
    <property type="molecule type" value="Genomic_DNA"/>
</dbReference>
<feature type="domain" description="WW" evidence="1">
    <location>
        <begin position="53"/>
        <end position="74"/>
    </location>
</feature>
<evidence type="ECO:0000259" key="1">
    <source>
        <dbReference type="PROSITE" id="PS50020"/>
    </source>
</evidence>
<dbReference type="Proteomes" id="UP000335636">
    <property type="component" value="Unassembled WGS sequence"/>
</dbReference>
<dbReference type="SUPFAM" id="SSF51045">
    <property type="entry name" value="WW domain"/>
    <property type="match status" value="2"/>
</dbReference>
<reference evidence="2" key="2">
    <citation type="submission" date="2020-08" db="EMBL/GenBank/DDBJ databases">
        <authorList>
            <person name="Shumante A."/>
            <person name="Zimin A.V."/>
            <person name="Puiu D."/>
            <person name="Salzberg S.L."/>
        </authorList>
    </citation>
    <scope>NUCLEOTIDE SEQUENCE</scope>
    <source>
        <strain evidence="2">WC2-LM</strain>
        <tissue evidence="2">Liver</tissue>
    </source>
</reference>
<dbReference type="EMBL" id="WJEC01006668">
    <property type="protein sequence ID" value="KAF7471886.1"/>
    <property type="molecule type" value="Genomic_DNA"/>
</dbReference>
<protein>
    <recommendedName>
        <fullName evidence="1">WW domain-containing protein</fullName>
    </recommendedName>
</protein>
<feature type="domain" description="WW" evidence="1">
    <location>
        <begin position="8"/>
        <end position="41"/>
    </location>
</feature>
<dbReference type="PROSITE" id="PS50020">
    <property type="entry name" value="WW_DOMAIN_2"/>
    <property type="match status" value="2"/>
</dbReference>
<reference evidence="3 4" key="1">
    <citation type="submission" date="2019-04" db="EMBL/GenBank/DDBJ databases">
        <authorList>
            <person name="Alioto T."/>
            <person name="Alioto T."/>
        </authorList>
    </citation>
    <scope>NUCLEOTIDE SEQUENCE [LARGE SCALE GENOMIC DNA]</scope>
</reference>
<evidence type="ECO:0000313" key="2">
    <source>
        <dbReference type="EMBL" id="KAF7471886.1"/>
    </source>
</evidence>
<dbReference type="SMART" id="SM00456">
    <property type="entry name" value="WW"/>
    <property type="match status" value="2"/>
</dbReference>
<dbReference type="InterPro" id="IPR001202">
    <property type="entry name" value="WW_dom"/>
</dbReference>
<dbReference type="PROSITE" id="PS01159">
    <property type="entry name" value="WW_DOMAIN_1"/>
    <property type="match status" value="1"/>
</dbReference>
<dbReference type="AlphaFoldDB" id="A0A5E4C6P0"/>